<evidence type="ECO:0008006" key="3">
    <source>
        <dbReference type="Google" id="ProtNLM"/>
    </source>
</evidence>
<dbReference type="AlphaFoldDB" id="A0A1G2RG60"/>
<dbReference type="InterPro" id="IPR027417">
    <property type="entry name" value="P-loop_NTPase"/>
</dbReference>
<dbReference type="Pfam" id="PF02572">
    <property type="entry name" value="CobA_CobO_BtuR"/>
    <property type="match status" value="1"/>
</dbReference>
<dbReference type="SUPFAM" id="SSF52540">
    <property type="entry name" value="P-loop containing nucleoside triphosphate hydrolases"/>
    <property type="match status" value="1"/>
</dbReference>
<protein>
    <recommendedName>
        <fullName evidence="3">Cob(I)yrinic acid a,c-diamide adenosyltransferase</fullName>
    </recommendedName>
</protein>
<dbReference type="PANTHER" id="PTHR46638:SF1">
    <property type="entry name" value="CORRINOID ADENOSYLTRANSFERASE"/>
    <property type="match status" value="1"/>
</dbReference>
<name>A0A1G2RG60_9BACT</name>
<dbReference type="PIRSF" id="PIRSF015617">
    <property type="entry name" value="Adensltrnsf_CobA"/>
    <property type="match status" value="1"/>
</dbReference>
<dbReference type="PANTHER" id="PTHR46638">
    <property type="entry name" value="CORRINOID ADENOSYLTRANSFERASE"/>
    <property type="match status" value="1"/>
</dbReference>
<dbReference type="GO" id="GO:0009236">
    <property type="term" value="P:cobalamin biosynthetic process"/>
    <property type="evidence" value="ECO:0007669"/>
    <property type="project" value="InterPro"/>
</dbReference>
<dbReference type="STRING" id="1802457.A3F15_01470"/>
<accession>A0A1G2RG60</accession>
<evidence type="ECO:0000313" key="1">
    <source>
        <dbReference type="EMBL" id="OHA71272.1"/>
    </source>
</evidence>
<dbReference type="Proteomes" id="UP000177078">
    <property type="component" value="Unassembled WGS sequence"/>
</dbReference>
<sequence>MIFVFTGNGKGKTTSAIGQAIRAVGQGKKVLMIQFIKSPKWPSGEEKIIRELSPRFQIIKGGKGFVGIMGDSLPRKIHEEAAKATLILAKKAIRSKKFGLIILDEIIVAIDLKLISMAAVIAVLQEVSEEIDLILTGRGAPKGLIKFADLVTDFGEVKHYYQKKVIAKKSREY</sequence>
<gene>
    <name evidence="1" type="ORF">A3F15_01470</name>
</gene>
<organism evidence="1 2">
    <name type="scientific">Candidatus Wildermuthbacteria bacterium RIFCSPHIGHO2_12_FULL_40_12</name>
    <dbReference type="NCBI Taxonomy" id="1802457"/>
    <lineage>
        <taxon>Bacteria</taxon>
        <taxon>Candidatus Wildermuthiibacteriota</taxon>
    </lineage>
</organism>
<evidence type="ECO:0000313" key="2">
    <source>
        <dbReference type="Proteomes" id="UP000177078"/>
    </source>
</evidence>
<comment type="caution">
    <text evidence="1">The sequence shown here is derived from an EMBL/GenBank/DDBJ whole genome shotgun (WGS) entry which is preliminary data.</text>
</comment>
<proteinExistence type="predicted"/>
<reference evidence="1 2" key="1">
    <citation type="journal article" date="2016" name="Nat. Commun.">
        <title>Thousands of microbial genomes shed light on interconnected biogeochemical processes in an aquifer system.</title>
        <authorList>
            <person name="Anantharaman K."/>
            <person name="Brown C.T."/>
            <person name="Hug L.A."/>
            <person name="Sharon I."/>
            <person name="Castelle C.J."/>
            <person name="Probst A.J."/>
            <person name="Thomas B.C."/>
            <person name="Singh A."/>
            <person name="Wilkins M.J."/>
            <person name="Karaoz U."/>
            <person name="Brodie E.L."/>
            <person name="Williams K.H."/>
            <person name="Hubbard S.S."/>
            <person name="Banfield J.F."/>
        </authorList>
    </citation>
    <scope>NUCLEOTIDE SEQUENCE [LARGE SCALE GENOMIC DNA]</scope>
</reference>
<dbReference type="Gene3D" id="3.40.50.300">
    <property type="entry name" value="P-loop containing nucleotide triphosphate hydrolases"/>
    <property type="match status" value="1"/>
</dbReference>
<dbReference type="GO" id="GO:0005524">
    <property type="term" value="F:ATP binding"/>
    <property type="evidence" value="ECO:0007669"/>
    <property type="project" value="InterPro"/>
</dbReference>
<dbReference type="EMBL" id="MHUC01000006">
    <property type="protein sequence ID" value="OHA71272.1"/>
    <property type="molecule type" value="Genomic_DNA"/>
</dbReference>
<dbReference type="GO" id="GO:0008817">
    <property type="term" value="F:corrinoid adenosyltransferase activity"/>
    <property type="evidence" value="ECO:0007669"/>
    <property type="project" value="InterPro"/>
</dbReference>
<dbReference type="InterPro" id="IPR003724">
    <property type="entry name" value="CblAdoTrfase_CobA"/>
</dbReference>